<dbReference type="InterPro" id="IPR023214">
    <property type="entry name" value="HAD_sf"/>
</dbReference>
<evidence type="ECO:0000313" key="3">
    <source>
        <dbReference type="Proteomes" id="UP000800040"/>
    </source>
</evidence>
<proteinExistence type="predicted"/>
<dbReference type="InterPro" id="IPR051540">
    <property type="entry name" value="S-2-haloacid_dehalogenase"/>
</dbReference>
<keyword evidence="1" id="KW-0378">Hydrolase</keyword>
<organism evidence="2 3">
    <name type="scientific">Decorospora gaudefroyi</name>
    <dbReference type="NCBI Taxonomy" id="184978"/>
    <lineage>
        <taxon>Eukaryota</taxon>
        <taxon>Fungi</taxon>
        <taxon>Dikarya</taxon>
        <taxon>Ascomycota</taxon>
        <taxon>Pezizomycotina</taxon>
        <taxon>Dothideomycetes</taxon>
        <taxon>Pleosporomycetidae</taxon>
        <taxon>Pleosporales</taxon>
        <taxon>Pleosporineae</taxon>
        <taxon>Pleosporaceae</taxon>
        <taxon>Decorospora</taxon>
    </lineage>
</organism>
<evidence type="ECO:0008006" key="4">
    <source>
        <dbReference type="Google" id="ProtNLM"/>
    </source>
</evidence>
<dbReference type="OrthoDB" id="2363873at2759"/>
<dbReference type="PANTHER" id="PTHR43316">
    <property type="entry name" value="HYDROLASE, HALOACID DELAHOGENASE-RELATED"/>
    <property type="match status" value="1"/>
</dbReference>
<dbReference type="PANTHER" id="PTHR43316:SF4">
    <property type="entry name" value="ACID DEHALOGENASE, PUTATIVE (AFU_ORTHOLOGUE AFUA_8G05870)-RELATED"/>
    <property type="match status" value="1"/>
</dbReference>
<protein>
    <recommendedName>
        <fullName evidence="4">HAD-like protein</fullName>
    </recommendedName>
</protein>
<name>A0A6A5KCC6_9PLEO</name>
<dbReference type="EMBL" id="ML975334">
    <property type="protein sequence ID" value="KAF1832632.1"/>
    <property type="molecule type" value="Genomic_DNA"/>
</dbReference>
<evidence type="ECO:0000313" key="2">
    <source>
        <dbReference type="EMBL" id="KAF1832632.1"/>
    </source>
</evidence>
<keyword evidence="3" id="KW-1185">Reference proteome</keyword>
<accession>A0A6A5KCC6</accession>
<dbReference type="AlphaFoldDB" id="A0A6A5KCC6"/>
<dbReference type="InterPro" id="IPR036412">
    <property type="entry name" value="HAD-like_sf"/>
</dbReference>
<dbReference type="Gene3D" id="3.40.50.1000">
    <property type="entry name" value="HAD superfamily/HAD-like"/>
    <property type="match status" value="1"/>
</dbReference>
<evidence type="ECO:0000256" key="1">
    <source>
        <dbReference type="ARBA" id="ARBA00022801"/>
    </source>
</evidence>
<dbReference type="SUPFAM" id="SSF56784">
    <property type="entry name" value="HAD-like"/>
    <property type="match status" value="1"/>
</dbReference>
<dbReference type="Proteomes" id="UP000800040">
    <property type="component" value="Unassembled WGS sequence"/>
</dbReference>
<reference evidence="2" key="1">
    <citation type="submission" date="2020-01" db="EMBL/GenBank/DDBJ databases">
        <authorList>
            <consortium name="DOE Joint Genome Institute"/>
            <person name="Haridas S."/>
            <person name="Albert R."/>
            <person name="Binder M."/>
            <person name="Bloem J."/>
            <person name="Labutti K."/>
            <person name="Salamov A."/>
            <person name="Andreopoulos B."/>
            <person name="Baker S.E."/>
            <person name="Barry K."/>
            <person name="Bills G."/>
            <person name="Bluhm B.H."/>
            <person name="Cannon C."/>
            <person name="Castanera R."/>
            <person name="Culley D.E."/>
            <person name="Daum C."/>
            <person name="Ezra D."/>
            <person name="Gonzalez J.B."/>
            <person name="Henrissat B."/>
            <person name="Kuo A."/>
            <person name="Liang C."/>
            <person name="Lipzen A."/>
            <person name="Lutzoni F."/>
            <person name="Magnuson J."/>
            <person name="Mondo S."/>
            <person name="Nolan M."/>
            <person name="Ohm R."/>
            <person name="Pangilinan J."/>
            <person name="Park H.-J."/>
            <person name="Ramirez L."/>
            <person name="Alfaro M."/>
            <person name="Sun H."/>
            <person name="Tritt A."/>
            <person name="Yoshinaga Y."/>
            <person name="Zwiers L.-H."/>
            <person name="Turgeon B.G."/>
            <person name="Goodwin S.B."/>
            <person name="Spatafora J.W."/>
            <person name="Crous P.W."/>
            <person name="Grigoriev I.V."/>
        </authorList>
    </citation>
    <scope>NUCLEOTIDE SEQUENCE</scope>
    <source>
        <strain evidence="2">P77</strain>
    </source>
</reference>
<dbReference type="GO" id="GO:0016787">
    <property type="term" value="F:hydrolase activity"/>
    <property type="evidence" value="ECO:0007669"/>
    <property type="project" value="UniProtKB-KW"/>
</dbReference>
<sequence>MVGFLNCAKGYHCYDCGIPPIPRRANPSHVTVIHVFFDKVGPLISYDHFHTVLHQRLGPSLQPHITSASLLGFAWLESAERKYTNLFLSGVYIPFVTKKSEVRFGAKECIDRLRGAGWTVWAFTSADRERVMGYFERGGVDIFTCDDIGVRKPEVRAYEKVKERVGARGDGKFAAGKAGFQTAYCAVLEKEPLEEVFGKMDVVADTLPELAERLVGVVEDGNA</sequence>
<gene>
    <name evidence="2" type="ORF">BDW02DRAFT_640645</name>
</gene>